<keyword evidence="1" id="KW-0812">Transmembrane</keyword>
<evidence type="ECO:0000313" key="3">
    <source>
        <dbReference type="Proteomes" id="UP000016986"/>
    </source>
</evidence>
<dbReference type="Proteomes" id="UP000016986">
    <property type="component" value="Unassembled WGS sequence"/>
</dbReference>
<feature type="transmembrane region" description="Helical" evidence="1">
    <location>
        <begin position="49"/>
        <end position="66"/>
    </location>
</feature>
<protein>
    <submittedName>
        <fullName evidence="2">Uncharacterized protein</fullName>
    </submittedName>
</protein>
<gene>
    <name evidence="2" type="ORF">MBEHAL_1583</name>
</gene>
<keyword evidence="1" id="KW-0472">Membrane</keyword>
<name>U3ADJ2_9EURY</name>
<proteinExistence type="predicted"/>
<dbReference type="RefSeq" id="WP_020221952.1">
    <property type="nucleotide sequence ID" value="NZ_BANO01000127.1"/>
</dbReference>
<dbReference type="InterPro" id="IPR058342">
    <property type="entry name" value="DUF8029"/>
</dbReference>
<dbReference type="AlphaFoldDB" id="U3ADJ2"/>
<evidence type="ECO:0000256" key="1">
    <source>
        <dbReference type="SAM" id="Phobius"/>
    </source>
</evidence>
<accession>U3ADJ2</accession>
<dbReference type="EMBL" id="BATA01000036">
    <property type="protein sequence ID" value="GAD52823.1"/>
    <property type="molecule type" value="Genomic_DNA"/>
</dbReference>
<sequence length="67" mass="6757">MAPVTPTATALPFVLGLPGGDLGSLVIALVVALLAVFVGKFVLNVASKLIVLAVIVVGALWIVSTFL</sequence>
<organism evidence="2 3">
    <name type="scientific">Halarchaeum acidiphilum MH1-52-1</name>
    <dbReference type="NCBI Taxonomy" id="1261545"/>
    <lineage>
        <taxon>Archaea</taxon>
        <taxon>Methanobacteriati</taxon>
        <taxon>Methanobacteriota</taxon>
        <taxon>Stenosarchaea group</taxon>
        <taxon>Halobacteria</taxon>
        <taxon>Halobacteriales</taxon>
        <taxon>Halobacteriaceae</taxon>
    </lineage>
</organism>
<feature type="transmembrane region" description="Helical" evidence="1">
    <location>
        <begin position="22"/>
        <end position="42"/>
    </location>
</feature>
<reference evidence="2 3" key="1">
    <citation type="submission" date="2013-09" db="EMBL/GenBank/DDBJ databases">
        <title>Whole genome sequencing of Halarchaeum acidiphilum strain MH1-52-1.</title>
        <authorList>
            <person name="Shimane Y."/>
            <person name="Minegishi H."/>
            <person name="Nishi S."/>
            <person name="Echigo A."/>
            <person name="Shuto A."/>
            <person name="Konishi M."/>
            <person name="Ito T."/>
            <person name="Ohkuma M."/>
            <person name="Ohta Y."/>
            <person name="Nagano Y."/>
            <person name="Tsubouchi T."/>
            <person name="Mori K."/>
            <person name="Usui K."/>
            <person name="Kamekura M."/>
            <person name="Usami R."/>
            <person name="Takaki Y."/>
            <person name="Hatada Y."/>
        </authorList>
    </citation>
    <scope>NUCLEOTIDE SEQUENCE [LARGE SCALE GENOMIC DNA]</scope>
    <source>
        <strain evidence="2 3">JCM 16109</strain>
    </source>
</reference>
<keyword evidence="3" id="KW-1185">Reference proteome</keyword>
<evidence type="ECO:0000313" key="2">
    <source>
        <dbReference type="EMBL" id="GAD52823.1"/>
    </source>
</evidence>
<comment type="caution">
    <text evidence="2">The sequence shown here is derived from an EMBL/GenBank/DDBJ whole genome shotgun (WGS) entry which is preliminary data.</text>
</comment>
<dbReference type="Pfam" id="PF26072">
    <property type="entry name" value="DUF8029"/>
    <property type="match status" value="1"/>
</dbReference>
<keyword evidence="1" id="KW-1133">Transmembrane helix</keyword>